<feature type="compositionally biased region" description="Low complexity" evidence="1">
    <location>
        <begin position="114"/>
        <end position="154"/>
    </location>
</feature>
<keyword evidence="3" id="KW-1185">Reference proteome</keyword>
<organism evidence="2 3">
    <name type="scientific">Wickerhamomyces pijperi</name>
    <name type="common">Yeast</name>
    <name type="synonym">Pichia pijperi</name>
    <dbReference type="NCBI Taxonomy" id="599730"/>
    <lineage>
        <taxon>Eukaryota</taxon>
        <taxon>Fungi</taxon>
        <taxon>Dikarya</taxon>
        <taxon>Ascomycota</taxon>
        <taxon>Saccharomycotina</taxon>
        <taxon>Saccharomycetes</taxon>
        <taxon>Phaffomycetales</taxon>
        <taxon>Wickerhamomycetaceae</taxon>
        <taxon>Wickerhamomyces</taxon>
    </lineage>
</organism>
<dbReference type="Proteomes" id="UP000774326">
    <property type="component" value="Unassembled WGS sequence"/>
</dbReference>
<sequence>MAFYSQTSELDLHQLPSSGSSTSTGWENVTNVAADAFSGSSPSVSPAHSSESLGMDSLSATTTSSASVGKNGLESIAFYQQFSDVEKAISNYTKHQPFNHHYAPNVHLNRNNRHSYNNSNSNSNNHNHSNNGNYNNNNRYQNNNANSHHQYNNNGQYKHYNNGRKYQQNNNKNGMMNQQQLQYGSQQQLHQQQMGASRQQQLNNFSQYAPQVQPVITQAQVQQQPQQLPFQQQQQQQQPQHQLNVINNFSGLSLNSNQPNLSYDNLYGSSPSASSSSSPNINTPAHQLNQNLMNSLRGNNNTNIGSESLGMNGFYQHQHHQLNQLNQPTTTASVSSNSMMVSHDIWGMNNNVGVHGGHNNNNGHINHNSGSGNVWA</sequence>
<gene>
    <name evidence="2" type="ORF">WICPIJ_001488</name>
</gene>
<evidence type="ECO:0000256" key="1">
    <source>
        <dbReference type="SAM" id="MobiDB-lite"/>
    </source>
</evidence>
<name>A0A9P8TQJ4_WICPI</name>
<feature type="region of interest" description="Disordered" evidence="1">
    <location>
        <begin position="100"/>
        <end position="172"/>
    </location>
</feature>
<dbReference type="EMBL" id="JAEUBG010000761">
    <property type="protein sequence ID" value="KAH3687526.1"/>
    <property type="molecule type" value="Genomic_DNA"/>
</dbReference>
<feature type="region of interest" description="Disordered" evidence="1">
    <location>
        <begin position="37"/>
        <end position="66"/>
    </location>
</feature>
<protein>
    <submittedName>
        <fullName evidence="2">Uncharacterized protein</fullName>
    </submittedName>
</protein>
<comment type="caution">
    <text evidence="2">The sequence shown here is derived from an EMBL/GenBank/DDBJ whole genome shotgun (WGS) entry which is preliminary data.</text>
</comment>
<accession>A0A9P8TQJ4</accession>
<evidence type="ECO:0000313" key="3">
    <source>
        <dbReference type="Proteomes" id="UP000774326"/>
    </source>
</evidence>
<dbReference type="OrthoDB" id="3981289at2759"/>
<feature type="compositionally biased region" description="Low complexity" evidence="1">
    <location>
        <begin position="38"/>
        <end position="66"/>
    </location>
</feature>
<feature type="region of interest" description="Disordered" evidence="1">
    <location>
        <begin position="357"/>
        <end position="376"/>
    </location>
</feature>
<feature type="region of interest" description="Disordered" evidence="1">
    <location>
        <begin position="263"/>
        <end position="286"/>
    </location>
</feature>
<reference evidence="2" key="1">
    <citation type="journal article" date="2021" name="Open Biol.">
        <title>Shared evolutionary footprints suggest mitochondrial oxidative damage underlies multiple complex I losses in fungi.</title>
        <authorList>
            <person name="Schikora-Tamarit M.A."/>
            <person name="Marcet-Houben M."/>
            <person name="Nosek J."/>
            <person name="Gabaldon T."/>
        </authorList>
    </citation>
    <scope>NUCLEOTIDE SEQUENCE</scope>
    <source>
        <strain evidence="2">CBS2887</strain>
    </source>
</reference>
<reference evidence="2" key="2">
    <citation type="submission" date="2021-01" db="EMBL/GenBank/DDBJ databases">
        <authorList>
            <person name="Schikora-Tamarit M.A."/>
        </authorList>
    </citation>
    <scope>NUCLEOTIDE SEQUENCE</scope>
    <source>
        <strain evidence="2">CBS2887</strain>
    </source>
</reference>
<feature type="compositionally biased region" description="Low complexity" evidence="1">
    <location>
        <begin position="269"/>
        <end position="279"/>
    </location>
</feature>
<dbReference type="AlphaFoldDB" id="A0A9P8TQJ4"/>
<proteinExistence type="predicted"/>
<evidence type="ECO:0000313" key="2">
    <source>
        <dbReference type="EMBL" id="KAH3687526.1"/>
    </source>
</evidence>